<dbReference type="Gene3D" id="1.10.10.60">
    <property type="entry name" value="Homeodomain-like"/>
    <property type="match status" value="1"/>
</dbReference>
<gene>
    <name evidence="1" type="ORF">J5A65_11420</name>
</gene>
<sequence length="42" mass="4601">MAELYLSGRSIGYVASEVGIGRATVLDILKRFGIERRPVGLH</sequence>
<accession>A0ABX7Y3Q9</accession>
<evidence type="ECO:0000313" key="1">
    <source>
        <dbReference type="EMBL" id="QUC07533.1"/>
    </source>
</evidence>
<dbReference type="Proteomes" id="UP000678513">
    <property type="component" value="Chromosome"/>
</dbReference>
<reference evidence="1 2" key="1">
    <citation type="submission" date="2021-03" db="EMBL/GenBank/DDBJ databases">
        <title>Human Oral Microbial Genomes.</title>
        <authorList>
            <person name="Johnston C.D."/>
            <person name="Chen T."/>
            <person name="Dewhirst F.E."/>
        </authorList>
    </citation>
    <scope>NUCLEOTIDE SEQUENCE [LARGE SCALE GENOMIC DNA]</scope>
    <source>
        <strain evidence="1 2">DSMZ 100122</strain>
    </source>
</reference>
<dbReference type="EMBL" id="CP072384">
    <property type="protein sequence ID" value="QUC07533.1"/>
    <property type="molecule type" value="Genomic_DNA"/>
</dbReference>
<evidence type="ECO:0000313" key="2">
    <source>
        <dbReference type="Proteomes" id="UP000678513"/>
    </source>
</evidence>
<keyword evidence="2" id="KW-1185">Reference proteome</keyword>
<protein>
    <submittedName>
        <fullName evidence="1">Uncharacterized protein</fullName>
    </submittedName>
</protein>
<proteinExistence type="predicted"/>
<name>A0ABX7Y3Q9_9ACTN</name>
<organism evidence="1 2">
    <name type="scientific">Arachnia rubra</name>
    <dbReference type="NCBI Taxonomy" id="1547448"/>
    <lineage>
        <taxon>Bacteria</taxon>
        <taxon>Bacillati</taxon>
        <taxon>Actinomycetota</taxon>
        <taxon>Actinomycetes</taxon>
        <taxon>Propionibacteriales</taxon>
        <taxon>Propionibacteriaceae</taxon>
        <taxon>Arachnia</taxon>
    </lineage>
</organism>